<keyword evidence="8" id="KW-0675">Receptor</keyword>
<reference evidence="8" key="1">
    <citation type="submission" date="2023-07" db="EMBL/GenBank/DDBJ databases">
        <title>Genome content predicts the carbon catabolic preferences of heterotrophic bacteria.</title>
        <authorList>
            <person name="Gralka M."/>
        </authorList>
    </citation>
    <scope>NUCLEOTIDE SEQUENCE</scope>
    <source>
        <strain evidence="8">I3M17_2</strain>
    </source>
</reference>
<evidence type="ECO:0000256" key="3">
    <source>
        <dbReference type="ARBA" id="ARBA00022452"/>
    </source>
</evidence>
<gene>
    <name evidence="8" type="ORF">Q4521_21820</name>
</gene>
<evidence type="ECO:0000256" key="1">
    <source>
        <dbReference type="ARBA" id="ARBA00004571"/>
    </source>
</evidence>
<name>A0AAW7XBU2_9GAMM</name>
<dbReference type="RefSeq" id="WP_303494539.1">
    <property type="nucleotide sequence ID" value="NZ_JAUOPB010000301.1"/>
</dbReference>
<dbReference type="Gene3D" id="2.40.170.20">
    <property type="entry name" value="TonB-dependent receptor, beta-barrel domain"/>
    <property type="match status" value="1"/>
</dbReference>
<evidence type="ECO:0000256" key="4">
    <source>
        <dbReference type="ARBA" id="ARBA00022692"/>
    </source>
</evidence>
<dbReference type="GO" id="GO:0009279">
    <property type="term" value="C:cell outer membrane"/>
    <property type="evidence" value="ECO:0007669"/>
    <property type="project" value="UniProtKB-SubCell"/>
</dbReference>
<feature type="non-terminal residue" evidence="8">
    <location>
        <position position="87"/>
    </location>
</feature>
<protein>
    <submittedName>
        <fullName evidence="8">TonB-dependent receptor</fullName>
    </submittedName>
</protein>
<dbReference type="Proteomes" id="UP001169760">
    <property type="component" value="Unassembled WGS sequence"/>
</dbReference>
<comment type="caution">
    <text evidence="8">The sequence shown here is derived from an EMBL/GenBank/DDBJ whole genome shotgun (WGS) entry which is preliminary data.</text>
</comment>
<keyword evidence="4 7" id="KW-0812">Transmembrane</keyword>
<keyword evidence="3 7" id="KW-1134">Transmembrane beta strand</keyword>
<dbReference type="EMBL" id="JAUOPB010000301">
    <property type="protein sequence ID" value="MDO6425132.1"/>
    <property type="molecule type" value="Genomic_DNA"/>
</dbReference>
<dbReference type="PROSITE" id="PS52016">
    <property type="entry name" value="TONB_DEPENDENT_REC_3"/>
    <property type="match status" value="1"/>
</dbReference>
<evidence type="ECO:0000256" key="7">
    <source>
        <dbReference type="PROSITE-ProRule" id="PRU01360"/>
    </source>
</evidence>
<dbReference type="InterPro" id="IPR039426">
    <property type="entry name" value="TonB-dep_rcpt-like"/>
</dbReference>
<evidence type="ECO:0000313" key="9">
    <source>
        <dbReference type="Proteomes" id="UP001169760"/>
    </source>
</evidence>
<proteinExistence type="inferred from homology"/>
<feature type="non-terminal residue" evidence="8">
    <location>
        <position position="1"/>
    </location>
</feature>
<evidence type="ECO:0000256" key="5">
    <source>
        <dbReference type="ARBA" id="ARBA00023136"/>
    </source>
</evidence>
<organism evidence="8 9">
    <name type="scientific">Saccharophagus degradans</name>
    <dbReference type="NCBI Taxonomy" id="86304"/>
    <lineage>
        <taxon>Bacteria</taxon>
        <taxon>Pseudomonadati</taxon>
        <taxon>Pseudomonadota</taxon>
        <taxon>Gammaproteobacteria</taxon>
        <taxon>Cellvibrionales</taxon>
        <taxon>Cellvibrionaceae</taxon>
        <taxon>Saccharophagus</taxon>
    </lineage>
</organism>
<keyword evidence="5 7" id="KW-0472">Membrane</keyword>
<evidence type="ECO:0000313" key="8">
    <source>
        <dbReference type="EMBL" id="MDO6425132.1"/>
    </source>
</evidence>
<keyword evidence="2 7" id="KW-0813">Transport</keyword>
<dbReference type="InterPro" id="IPR036942">
    <property type="entry name" value="Beta-barrel_TonB_sf"/>
</dbReference>
<comment type="similarity">
    <text evidence="7">Belongs to the TonB-dependent receptor family.</text>
</comment>
<keyword evidence="6 7" id="KW-0998">Cell outer membrane</keyword>
<dbReference type="SUPFAM" id="SSF56935">
    <property type="entry name" value="Porins"/>
    <property type="match status" value="1"/>
</dbReference>
<evidence type="ECO:0000256" key="6">
    <source>
        <dbReference type="ARBA" id="ARBA00023237"/>
    </source>
</evidence>
<comment type="subcellular location">
    <subcellularLocation>
        <location evidence="1 7">Cell outer membrane</location>
        <topology evidence="1 7">Multi-pass membrane protein</topology>
    </subcellularLocation>
</comment>
<sequence length="87" mass="10016">EKTVSSNVGLDLGLFRNKIYITGDYYYRRSTDLIGLRSVPLESGYNFINTNWATVSNKGFELMINTTNIQTPNFRWTSSFNISHNKN</sequence>
<accession>A0AAW7XBU2</accession>
<dbReference type="AlphaFoldDB" id="A0AAW7XBU2"/>
<evidence type="ECO:0000256" key="2">
    <source>
        <dbReference type="ARBA" id="ARBA00022448"/>
    </source>
</evidence>